<proteinExistence type="inferred from homology"/>
<evidence type="ECO:0000313" key="16">
    <source>
        <dbReference type="Proteomes" id="UP000272908"/>
    </source>
</evidence>
<comment type="subcellular location">
    <subcellularLocation>
        <location evidence="1">Cell inner membrane</location>
        <topology evidence="1">Multi-pass membrane protein</topology>
    </subcellularLocation>
</comment>
<name>A0A3B0MU07_9RHOB</name>
<comment type="pathway">
    <text evidence="2">Glycan metabolism; osmoregulated periplasmic glucan (OPG) biosynthesis.</text>
</comment>
<evidence type="ECO:0000256" key="2">
    <source>
        <dbReference type="ARBA" id="ARBA00005001"/>
    </source>
</evidence>
<reference evidence="16" key="1">
    <citation type="submission" date="2018-08" db="EMBL/GenBank/DDBJ databases">
        <authorList>
            <person name="Rodrigo-Torres L."/>
            <person name="Arahal R. D."/>
            <person name="Lucena T."/>
        </authorList>
    </citation>
    <scope>NUCLEOTIDE SEQUENCE [LARGE SCALE GENOMIC DNA]</scope>
    <source>
        <strain evidence="16">CECT 7235</strain>
    </source>
</reference>
<evidence type="ECO:0000256" key="10">
    <source>
        <dbReference type="ARBA" id="ARBA00022989"/>
    </source>
</evidence>
<evidence type="ECO:0000256" key="8">
    <source>
        <dbReference type="ARBA" id="ARBA00022679"/>
    </source>
</evidence>
<dbReference type="EMBL" id="UIHC01000018">
    <property type="protein sequence ID" value="SUZ32304.1"/>
    <property type="molecule type" value="Genomic_DNA"/>
</dbReference>
<evidence type="ECO:0000256" key="9">
    <source>
        <dbReference type="ARBA" id="ARBA00022692"/>
    </source>
</evidence>
<dbReference type="CDD" id="cd02440">
    <property type="entry name" value="AdoMet_MTases"/>
    <property type="match status" value="1"/>
</dbReference>
<feature type="transmembrane region" description="Helical" evidence="12">
    <location>
        <begin position="341"/>
        <end position="366"/>
    </location>
</feature>
<evidence type="ECO:0000256" key="12">
    <source>
        <dbReference type="SAM" id="Phobius"/>
    </source>
</evidence>
<feature type="transmembrane region" description="Helical" evidence="12">
    <location>
        <begin position="458"/>
        <end position="477"/>
    </location>
</feature>
<gene>
    <name evidence="15" type="primary">mdoH</name>
    <name evidence="15" type="ORF">ROE7235_02060</name>
</gene>
<dbReference type="InterPro" id="IPR050321">
    <property type="entry name" value="Glycosyltr_2/OpgH_subfam"/>
</dbReference>
<evidence type="ECO:0000256" key="1">
    <source>
        <dbReference type="ARBA" id="ARBA00004429"/>
    </source>
</evidence>
<dbReference type="SUPFAM" id="SSF53448">
    <property type="entry name" value="Nucleotide-diphospho-sugar transferases"/>
    <property type="match status" value="1"/>
</dbReference>
<evidence type="ECO:0000256" key="3">
    <source>
        <dbReference type="ARBA" id="ARBA00009337"/>
    </source>
</evidence>
<feature type="domain" description="Methyltransferase" evidence="14">
    <location>
        <begin position="577"/>
        <end position="673"/>
    </location>
</feature>
<evidence type="ECO:0000256" key="7">
    <source>
        <dbReference type="ARBA" id="ARBA00022676"/>
    </source>
</evidence>
<dbReference type="OrthoDB" id="9775281at2"/>
<dbReference type="InterPro" id="IPR001173">
    <property type="entry name" value="Glyco_trans_2-like"/>
</dbReference>
<dbReference type="InterPro" id="IPR029063">
    <property type="entry name" value="SAM-dependent_MTases_sf"/>
</dbReference>
<dbReference type="InterPro" id="IPR041698">
    <property type="entry name" value="Methyltransf_25"/>
</dbReference>
<dbReference type="GO" id="GO:0005886">
    <property type="term" value="C:plasma membrane"/>
    <property type="evidence" value="ECO:0007669"/>
    <property type="project" value="UniProtKB-SubCell"/>
</dbReference>
<keyword evidence="8 15" id="KW-0808">Transferase</keyword>
<evidence type="ECO:0000259" key="13">
    <source>
        <dbReference type="Pfam" id="PF13632"/>
    </source>
</evidence>
<feature type="transmembrane region" description="Helical" evidence="12">
    <location>
        <begin position="404"/>
        <end position="425"/>
    </location>
</feature>
<dbReference type="Gene3D" id="3.40.50.150">
    <property type="entry name" value="Vaccinia Virus protein VP39"/>
    <property type="match status" value="1"/>
</dbReference>
<keyword evidence="7 15" id="KW-0328">Glycosyltransferase</keyword>
<keyword evidence="5" id="KW-1003">Cell membrane</keyword>
<comment type="similarity">
    <text evidence="3">Belongs to the glycosyltransferase 2 family. OpgH subfamily.</text>
</comment>
<evidence type="ECO:0000256" key="6">
    <source>
        <dbReference type="ARBA" id="ARBA00022519"/>
    </source>
</evidence>
<keyword evidence="9 12" id="KW-0812">Transmembrane</keyword>
<dbReference type="Proteomes" id="UP000272908">
    <property type="component" value="Unassembled WGS sequence"/>
</dbReference>
<accession>A0A3B0MU07</accession>
<evidence type="ECO:0000259" key="14">
    <source>
        <dbReference type="Pfam" id="PF13649"/>
    </source>
</evidence>
<dbReference type="NCBIfam" id="NF003962">
    <property type="entry name" value="PRK05454.2-5"/>
    <property type="match status" value="1"/>
</dbReference>
<feature type="transmembrane region" description="Helical" evidence="12">
    <location>
        <begin position="372"/>
        <end position="392"/>
    </location>
</feature>
<dbReference type="Gene3D" id="3.90.550.10">
    <property type="entry name" value="Spore Coat Polysaccharide Biosynthesis Protein SpsA, Chain A"/>
    <property type="match status" value="1"/>
</dbReference>
<dbReference type="PANTHER" id="PTHR43867:SF5">
    <property type="entry name" value="GLUCANS BIOSYNTHESIS GLUCOSYLTRANSFERASE H"/>
    <property type="match status" value="1"/>
</dbReference>
<dbReference type="GO" id="GO:0016758">
    <property type="term" value="F:hexosyltransferase activity"/>
    <property type="evidence" value="ECO:0007669"/>
    <property type="project" value="TreeGrafter"/>
</dbReference>
<dbReference type="PANTHER" id="PTHR43867">
    <property type="entry name" value="CELLULOSE SYNTHASE CATALYTIC SUBUNIT A [UDP-FORMING]"/>
    <property type="match status" value="1"/>
</dbReference>
<keyword evidence="11 12" id="KW-0472">Membrane</keyword>
<dbReference type="Pfam" id="PF13649">
    <property type="entry name" value="Methyltransf_25"/>
    <property type="match status" value="1"/>
</dbReference>
<dbReference type="Pfam" id="PF13632">
    <property type="entry name" value="Glyco_trans_2_3"/>
    <property type="match status" value="1"/>
</dbReference>
<evidence type="ECO:0000256" key="11">
    <source>
        <dbReference type="ARBA" id="ARBA00023136"/>
    </source>
</evidence>
<feature type="transmembrane region" description="Helical" evidence="12">
    <location>
        <begin position="34"/>
        <end position="61"/>
    </location>
</feature>
<organism evidence="15 16">
    <name type="scientific">Roseinatronobacter ekhonensis</name>
    <dbReference type="NCBI Taxonomy" id="254356"/>
    <lineage>
        <taxon>Bacteria</taxon>
        <taxon>Pseudomonadati</taxon>
        <taxon>Pseudomonadota</taxon>
        <taxon>Alphaproteobacteria</taxon>
        <taxon>Rhodobacterales</taxon>
        <taxon>Paracoccaceae</taxon>
        <taxon>Roseinatronobacter</taxon>
    </lineage>
</organism>
<feature type="domain" description="Glycosyltransferase 2-like" evidence="13">
    <location>
        <begin position="170"/>
        <end position="362"/>
    </location>
</feature>
<sequence length="805" mass="85629">MSRAAWPLFAALGLAGGLASLFWAGIDHATTTPALAVLVLVLFTLNALALAAAGVTAVMGLRGAQPRPAQNGPPPDRCAILWLICGEPPEPLAQRADMLARTLRLRPEGARTQIFILSDTTDPVAVATERALFGAISGVVYRNRTAPQGRKPGNLSDWLAQYGGQFDTMLVLDSDSGFCARKLARMRRIIAHDPALGLLQAGIALRPGSSRLARLQRLSARLTGPVFTHGLARLSGACANYWGHNALLRVDAYRSVAALPDLPGRAPFGGPVLSHDFIEAANLRAAGWDIRILPDTRGSFEDAPETTATHTRRDRRWAQGNLQHLRLIGGRGLHMGSRLHLLAGIHSYLSAPVWLALVVLLGSGAVHARLEAVIALAATLALLLVPKLAGLVRLRGHLARKSGLVMRAFAAELAVSTVIAPIWMLQRSGHVASVLAGRDTGWHPSGSRGAGARHRGRGAQSAGLVILLAVMGPQAWLASGASAALSGAMVLPVVGPLMLAPWLLAWLDAPARPNRVAQYYDASTKRFLAVGGSGAALAIHRPLWADGIATSEQAAGHVNTLIGQAAMQATGHAPRHVCDLGCGVGGTVFHLARLWPQTRFSGLTLSGEQVRLARTYAEWHGLADRCHFLQADFTRQPNLLTKADMAIAVESHVHAPSAKAFLQAALAHLAPGGVLVLVDDMLSDTRTLAPTDARLIDSFRKGWRLGHVTPCDSIVAQAEGLGYATVARTDLSQHLHLTRLRDRALRVVGPVVEWLGLDRHALFANMVGGNALTESYRRGLMRYTLLVLRAPEAVPLPRGIADTAA</sequence>
<keyword evidence="10 12" id="KW-1133">Transmembrane helix</keyword>
<dbReference type="InterPro" id="IPR029044">
    <property type="entry name" value="Nucleotide-diphossugar_trans"/>
</dbReference>
<dbReference type="RefSeq" id="WP_121095270.1">
    <property type="nucleotide sequence ID" value="NZ_UIHC01000018.1"/>
</dbReference>
<protein>
    <recommendedName>
        <fullName evidence="4">Glucans biosynthesis glucosyltransferase H</fullName>
    </recommendedName>
</protein>
<evidence type="ECO:0000256" key="5">
    <source>
        <dbReference type="ARBA" id="ARBA00022475"/>
    </source>
</evidence>
<dbReference type="AlphaFoldDB" id="A0A3B0MU07"/>
<dbReference type="SUPFAM" id="SSF53335">
    <property type="entry name" value="S-adenosyl-L-methionine-dependent methyltransferases"/>
    <property type="match status" value="1"/>
</dbReference>
<feature type="transmembrane region" description="Helical" evidence="12">
    <location>
        <begin position="484"/>
        <end position="507"/>
    </location>
</feature>
<evidence type="ECO:0000313" key="15">
    <source>
        <dbReference type="EMBL" id="SUZ32304.1"/>
    </source>
</evidence>
<keyword evidence="16" id="KW-1185">Reference proteome</keyword>
<keyword evidence="6" id="KW-0997">Cell inner membrane</keyword>
<evidence type="ECO:0000256" key="4">
    <source>
        <dbReference type="ARBA" id="ARBA00020585"/>
    </source>
</evidence>